<organism evidence="6 7">
    <name type="scientific">Tilletia horrida</name>
    <dbReference type="NCBI Taxonomy" id="155126"/>
    <lineage>
        <taxon>Eukaryota</taxon>
        <taxon>Fungi</taxon>
        <taxon>Dikarya</taxon>
        <taxon>Basidiomycota</taxon>
        <taxon>Ustilaginomycotina</taxon>
        <taxon>Exobasidiomycetes</taxon>
        <taxon>Tilletiales</taxon>
        <taxon>Tilletiaceae</taxon>
        <taxon>Tilletia</taxon>
    </lineage>
</organism>
<gene>
    <name evidence="6" type="ORF">OC842_004222</name>
</gene>
<dbReference type="SUPFAM" id="SSF53335">
    <property type="entry name" value="S-adenosyl-L-methionine-dependent methyltransferases"/>
    <property type="match status" value="1"/>
</dbReference>
<dbReference type="InterPro" id="IPR001077">
    <property type="entry name" value="COMT_C"/>
</dbReference>
<name>A0AAN6GC37_9BASI</name>
<keyword evidence="2" id="KW-0808">Transferase</keyword>
<dbReference type="InterPro" id="IPR036388">
    <property type="entry name" value="WH-like_DNA-bd_sf"/>
</dbReference>
<dbReference type="Proteomes" id="UP001176521">
    <property type="component" value="Unassembled WGS sequence"/>
</dbReference>
<dbReference type="GO" id="GO:0032259">
    <property type="term" value="P:methylation"/>
    <property type="evidence" value="ECO:0007669"/>
    <property type="project" value="UniProtKB-KW"/>
</dbReference>
<keyword evidence="1" id="KW-0489">Methyltransferase</keyword>
<dbReference type="AlphaFoldDB" id="A0AAN6GC37"/>
<comment type="caution">
    <text evidence="6">The sequence shown here is derived from an EMBL/GenBank/DDBJ whole genome shotgun (WGS) entry which is preliminary data.</text>
</comment>
<dbReference type="SUPFAM" id="SSF46785">
    <property type="entry name" value="Winged helix' DNA-binding domain"/>
    <property type="match status" value="1"/>
</dbReference>
<feature type="region of interest" description="Disordered" evidence="4">
    <location>
        <begin position="406"/>
        <end position="469"/>
    </location>
</feature>
<feature type="compositionally biased region" description="Polar residues" evidence="4">
    <location>
        <begin position="408"/>
        <end position="420"/>
    </location>
</feature>
<feature type="domain" description="O-methyltransferase C-terminal" evidence="5">
    <location>
        <begin position="206"/>
        <end position="373"/>
    </location>
</feature>
<dbReference type="Pfam" id="PF00891">
    <property type="entry name" value="Methyltransf_2"/>
    <property type="match status" value="1"/>
</dbReference>
<dbReference type="EMBL" id="JAPDMQ010000242">
    <property type="protein sequence ID" value="KAK0529472.1"/>
    <property type="molecule type" value="Genomic_DNA"/>
</dbReference>
<dbReference type="PANTHER" id="PTHR43712:SF2">
    <property type="entry name" value="O-METHYLTRANSFERASE CICE"/>
    <property type="match status" value="1"/>
</dbReference>
<protein>
    <recommendedName>
        <fullName evidence="5">O-methyltransferase C-terminal domain-containing protein</fullName>
    </recommendedName>
</protein>
<evidence type="ECO:0000256" key="3">
    <source>
        <dbReference type="ARBA" id="ARBA00022691"/>
    </source>
</evidence>
<dbReference type="GO" id="GO:0008171">
    <property type="term" value="F:O-methyltransferase activity"/>
    <property type="evidence" value="ECO:0007669"/>
    <property type="project" value="InterPro"/>
</dbReference>
<evidence type="ECO:0000256" key="2">
    <source>
        <dbReference type="ARBA" id="ARBA00022679"/>
    </source>
</evidence>
<dbReference type="PANTHER" id="PTHR43712">
    <property type="entry name" value="PUTATIVE (AFU_ORTHOLOGUE AFUA_4G14580)-RELATED"/>
    <property type="match status" value="1"/>
</dbReference>
<proteinExistence type="predicted"/>
<reference evidence="6" key="1">
    <citation type="journal article" date="2023" name="PhytoFront">
        <title>Draft Genome Resources of Seven Strains of Tilletia horrida, Causal Agent of Kernel Smut of Rice.</title>
        <authorList>
            <person name="Khanal S."/>
            <person name="Antony Babu S."/>
            <person name="Zhou X.G."/>
        </authorList>
    </citation>
    <scope>NUCLEOTIDE SEQUENCE</scope>
    <source>
        <strain evidence="6">TX3</strain>
    </source>
</reference>
<evidence type="ECO:0000256" key="1">
    <source>
        <dbReference type="ARBA" id="ARBA00022603"/>
    </source>
</evidence>
<evidence type="ECO:0000313" key="7">
    <source>
        <dbReference type="Proteomes" id="UP001176521"/>
    </source>
</evidence>
<dbReference type="PROSITE" id="PS51683">
    <property type="entry name" value="SAM_OMT_II"/>
    <property type="match status" value="1"/>
</dbReference>
<evidence type="ECO:0000313" key="6">
    <source>
        <dbReference type="EMBL" id="KAK0529472.1"/>
    </source>
</evidence>
<keyword evidence="3" id="KW-0949">S-adenosyl-L-methionine</keyword>
<keyword evidence="7" id="KW-1185">Reference proteome</keyword>
<dbReference type="InterPro" id="IPR016461">
    <property type="entry name" value="COMT-like"/>
</dbReference>
<dbReference type="InterPro" id="IPR036390">
    <property type="entry name" value="WH_DNA-bd_sf"/>
</dbReference>
<dbReference type="Gene3D" id="3.40.50.150">
    <property type="entry name" value="Vaccinia Virus protein VP39"/>
    <property type="match status" value="1"/>
</dbReference>
<dbReference type="Gene3D" id="1.10.10.10">
    <property type="entry name" value="Winged helix-like DNA-binding domain superfamily/Winged helix DNA-binding domain"/>
    <property type="match status" value="1"/>
</dbReference>
<sequence length="538" mass="58215">MDSSYTYLRALSHNLNQALSTYERHIANTGAGDLNLNLEDPLGKRPNDSSRGMAEARWACLNALDVLRAALQSPVDAMYQTQTSTAEMSALGVIVRSGVVDAMYEEAGEDAGALARGVPVQTLASKSGINPHKLARLLRLLAVRHWFREPTEGVFRPTRFGAALRKGQPVAAYIAAHASTLFASMHELFNTLTDPDSRDSDSEHQTAFARGPGQGKSYWEYLAEHPDVQRDFGLSMQASGEIQLAASLREFPWRQRLLDKVLVDVGGGAGHFSVHFAKMDIPGLKIVVQDLPGTYELAQQHFVKTVPDFVGAQRAEFEQGDFFKPNSRSGENVCYLLRSILHDWSDEHCVKILSSLAASMHPSSSIFVHDALLRPCLPPNPALKPQLYQPSSTTLSFSPFSVMRRDSTTGSAGSHDSTSFSRRDSLLSPPMSDAGADTDSETCGAGAGAGGAGKTVAAEQEAPWPLPRNFGPNASQVCGLDFLMLLELNGRERTEAQIRSIASRAGLELVHTTSLTSGRGIFEIRLPTSTSTSTSTLA</sequence>
<dbReference type="InterPro" id="IPR029063">
    <property type="entry name" value="SAM-dependent_MTases_sf"/>
</dbReference>
<evidence type="ECO:0000256" key="4">
    <source>
        <dbReference type="SAM" id="MobiDB-lite"/>
    </source>
</evidence>
<evidence type="ECO:0000259" key="5">
    <source>
        <dbReference type="Pfam" id="PF00891"/>
    </source>
</evidence>
<accession>A0AAN6GC37</accession>